<dbReference type="Gene3D" id="1.25.20.10">
    <property type="entry name" value="Bacterial muramidases"/>
    <property type="match status" value="1"/>
</dbReference>
<dbReference type="InterPro" id="IPR008258">
    <property type="entry name" value="Transglycosylase_SLT_dom_1"/>
</dbReference>
<name>A0ABS1DM62_9PROT</name>
<protein>
    <recommendedName>
        <fullName evidence="5">Transglycosylase SLT domain-containing protein</fullName>
    </recommendedName>
</protein>
<feature type="domain" description="Transglycosylase SLT" evidence="5">
    <location>
        <begin position="493"/>
        <end position="592"/>
    </location>
</feature>
<evidence type="ECO:0000256" key="4">
    <source>
        <dbReference type="SAM" id="SignalP"/>
    </source>
</evidence>
<feature type="chain" id="PRO_5045245620" description="Transglycosylase SLT domain-containing protein" evidence="4">
    <location>
        <begin position="19"/>
        <end position="646"/>
    </location>
</feature>
<evidence type="ECO:0000256" key="1">
    <source>
        <dbReference type="ARBA" id="ARBA00007734"/>
    </source>
</evidence>
<keyword evidence="7" id="KW-1185">Reference proteome</keyword>
<comment type="similarity">
    <text evidence="1">Belongs to the transglycosylase Slt family.</text>
</comment>
<gene>
    <name evidence="6" type="ORF">CKO28_22640</name>
</gene>
<dbReference type="SUPFAM" id="SSF53955">
    <property type="entry name" value="Lysozyme-like"/>
    <property type="match status" value="1"/>
</dbReference>
<evidence type="ECO:0000256" key="3">
    <source>
        <dbReference type="ARBA" id="ARBA00022729"/>
    </source>
</evidence>
<dbReference type="InterPro" id="IPR023346">
    <property type="entry name" value="Lysozyme-like_dom_sf"/>
</dbReference>
<dbReference type="InterPro" id="IPR000189">
    <property type="entry name" value="Transglyc_AS"/>
</dbReference>
<dbReference type="PROSITE" id="PS00922">
    <property type="entry name" value="TRANSGLYCOSYLASE"/>
    <property type="match status" value="1"/>
</dbReference>
<dbReference type="PANTHER" id="PTHR37423">
    <property type="entry name" value="SOLUBLE LYTIC MUREIN TRANSGLYCOSYLASE-RELATED"/>
    <property type="match status" value="1"/>
</dbReference>
<comment type="similarity">
    <text evidence="2">Belongs to the virb1 family.</text>
</comment>
<feature type="signal peptide" evidence="4">
    <location>
        <begin position="1"/>
        <end position="18"/>
    </location>
</feature>
<dbReference type="EMBL" id="NRRL01000119">
    <property type="protein sequence ID" value="MBK1670819.1"/>
    <property type="molecule type" value="Genomic_DNA"/>
</dbReference>
<dbReference type="CDD" id="cd13401">
    <property type="entry name" value="Slt70-like"/>
    <property type="match status" value="1"/>
</dbReference>
<evidence type="ECO:0000313" key="7">
    <source>
        <dbReference type="Proteomes" id="UP001296873"/>
    </source>
</evidence>
<dbReference type="Pfam" id="PF01464">
    <property type="entry name" value="SLT"/>
    <property type="match status" value="1"/>
</dbReference>
<evidence type="ECO:0000259" key="5">
    <source>
        <dbReference type="Pfam" id="PF01464"/>
    </source>
</evidence>
<reference evidence="6 7" key="1">
    <citation type="journal article" date="2020" name="Microorganisms">
        <title>Osmotic Adaptation and Compatible Solute Biosynthesis of Phototrophic Bacteria as Revealed from Genome Analyses.</title>
        <authorList>
            <person name="Imhoff J.F."/>
            <person name="Rahn T."/>
            <person name="Kunzel S."/>
            <person name="Keller A."/>
            <person name="Neulinger S.C."/>
        </authorList>
    </citation>
    <scope>NUCLEOTIDE SEQUENCE [LARGE SCALE GENOMIC DNA]</scope>
    <source>
        <strain evidence="6 7">DSM 9895</strain>
    </source>
</reference>
<dbReference type="Gene3D" id="1.10.530.10">
    <property type="match status" value="1"/>
</dbReference>
<dbReference type="SUPFAM" id="SSF48435">
    <property type="entry name" value="Bacterial muramidases"/>
    <property type="match status" value="1"/>
</dbReference>
<accession>A0ABS1DM62</accession>
<dbReference type="PANTHER" id="PTHR37423:SF2">
    <property type="entry name" value="MEMBRANE-BOUND LYTIC MUREIN TRANSGLYCOSYLASE C"/>
    <property type="match status" value="1"/>
</dbReference>
<evidence type="ECO:0000313" key="6">
    <source>
        <dbReference type="EMBL" id="MBK1670819.1"/>
    </source>
</evidence>
<dbReference type="Proteomes" id="UP001296873">
    <property type="component" value="Unassembled WGS sequence"/>
</dbReference>
<evidence type="ECO:0000256" key="2">
    <source>
        <dbReference type="ARBA" id="ARBA00009387"/>
    </source>
</evidence>
<proteinExistence type="inferred from homology"/>
<sequence length="646" mass="70982">MIVVLAAAVLGAAAPALADLRDIPRPPDPAGAALDAAGDGDLAAARRLADRAPEGAFLDKLVRWRWLTAPASRPPFAALQDFLETNPNWPRRSALVRKAEDALPEWWTAQRRIDWYNAHPPHGSEAKVDRLLALAELGARAQMAKDLETLWRTEPLSARGESRLRARLGHLIDRADEQARLTNMMDARAFDAAERAADRLGGAYPQLVEARRKLVQRAAGVDEAIRALPEALRGRPGLLYDRAWWRLRAGDIDGVVAILEQLEDAPEPARWWRIRHWVARDLMEAGRTAKAYEIAAAHGLEEGIGFAQGEWLAGWLALTRRDRPEAGLRHFARLHAGVSTPISRSRGAYWAGRAAAALDRTATAQGWYAVAGQHWTTFYGQLARGRLGSTVVPPDALSDARARHASAPGDPDLASAARLLARHGQDRLADVFLYTLAARADAPAQARAVADLAWSLQRPQVALWLGRQARSDGQVMADLLFPRHPLLTGRKRAALLHAIGRQESGFDPRAQSRVGARGLLQLMPATAARTARAADLPISTEALTRDAAYNVELGSRHIAHLIDRFDGSRLLAIAAYNAGARRIDDWIERFGDPRDPGVDVVDWIEQIPFGETRNYVQRVIEGYNVYRQDLGAEPQLPARIARADAS</sequence>
<keyword evidence="3 4" id="KW-0732">Signal</keyword>
<organism evidence="6 7">
    <name type="scientific">Rhodovibrio sodomensis</name>
    <dbReference type="NCBI Taxonomy" id="1088"/>
    <lineage>
        <taxon>Bacteria</taxon>
        <taxon>Pseudomonadati</taxon>
        <taxon>Pseudomonadota</taxon>
        <taxon>Alphaproteobacteria</taxon>
        <taxon>Rhodospirillales</taxon>
        <taxon>Rhodovibrionaceae</taxon>
        <taxon>Rhodovibrio</taxon>
    </lineage>
</organism>
<dbReference type="InterPro" id="IPR008939">
    <property type="entry name" value="Lytic_TGlycosylase_superhlx_U"/>
</dbReference>
<comment type="caution">
    <text evidence="6">The sequence shown here is derived from an EMBL/GenBank/DDBJ whole genome shotgun (WGS) entry which is preliminary data.</text>
</comment>